<dbReference type="InterPro" id="IPR003329">
    <property type="entry name" value="Cytidylyl_trans"/>
</dbReference>
<dbReference type="RefSeq" id="WP_025558419.1">
    <property type="nucleotide sequence ID" value="NZ_CP046761.1"/>
</dbReference>
<organism evidence="1">
    <name type="scientific">Vibrio parahaemolyticus</name>
    <dbReference type="NCBI Taxonomy" id="670"/>
    <lineage>
        <taxon>Bacteria</taxon>
        <taxon>Pseudomonadati</taxon>
        <taxon>Pseudomonadota</taxon>
        <taxon>Gammaproteobacteria</taxon>
        <taxon>Vibrionales</taxon>
        <taxon>Vibrionaceae</taxon>
        <taxon>Vibrio</taxon>
    </lineage>
</organism>
<dbReference type="Gene3D" id="3.90.550.10">
    <property type="entry name" value="Spore Coat Polysaccharide Biosynthesis Protein SpsA, Chain A"/>
    <property type="match status" value="1"/>
</dbReference>
<name>A0A5P5X5L6_VIBPH</name>
<dbReference type="SUPFAM" id="SSF53448">
    <property type="entry name" value="Nucleotide-diphospho-sugar transferases"/>
    <property type="match status" value="1"/>
</dbReference>
<sequence>MKKDFIALITARGGSKGLPRKNILPMNGKPLIAWTIEAAKACSSIKDIYVSTDDEEIAKISLKYNAKIIERPKELASDCSSSAEAVSHAIDALEYKGVKFDSIVLLQPTSPLRTSTHLEEALKLFFSKKANFVISVFEPSNTPIKSYVEKEDGSMSGLFSDSAPYMRRQDLPRVFQPNGAIYAFSKNEFKKYEQFPKNRVYPYIMPELFSADIDTETDFKLVEKIMKELIE</sequence>
<accession>A0A5P5X5L6</accession>
<dbReference type="GO" id="GO:0008781">
    <property type="term" value="F:N-acylneuraminate cytidylyltransferase activity"/>
    <property type="evidence" value="ECO:0007669"/>
    <property type="project" value="TreeGrafter"/>
</dbReference>
<protein>
    <submittedName>
        <fullName evidence="1">N-acylneuraminate cytidylyltransferase</fullName>
    </submittedName>
</protein>
<keyword evidence="1" id="KW-0808">Transferase</keyword>
<reference evidence="1" key="1">
    <citation type="journal article" date="2019" name="Int. J. Food Microbiol.">
        <title>Developing a novel molecular serotyping system based on capsular polysaccharide synthesis gene clusters of Vibrio parahaemolyticus.</title>
        <authorList>
            <person name="Pang Y."/>
            <person name="Guo X."/>
            <person name="Tian X."/>
            <person name="Liu F."/>
            <person name="Wang L."/>
            <person name="Wu J."/>
            <person name="Zhang S."/>
            <person name="Li S."/>
            <person name="Liu B."/>
        </authorList>
    </citation>
    <scope>NUCLEOTIDE SEQUENCE</scope>
    <source>
        <strain evidence="1">G2922</strain>
    </source>
</reference>
<keyword evidence="1" id="KW-0548">Nucleotidyltransferase</keyword>
<dbReference type="EMBL" id="MK473649">
    <property type="protein sequence ID" value="QFF90502.1"/>
    <property type="molecule type" value="Genomic_DNA"/>
</dbReference>
<dbReference type="InterPro" id="IPR050793">
    <property type="entry name" value="CMP-NeuNAc_synthase"/>
</dbReference>
<evidence type="ECO:0000313" key="1">
    <source>
        <dbReference type="EMBL" id="QFF90502.1"/>
    </source>
</evidence>
<dbReference type="PANTHER" id="PTHR21485:SF6">
    <property type="entry name" value="N-ACYLNEURAMINATE CYTIDYLYLTRANSFERASE-RELATED"/>
    <property type="match status" value="1"/>
</dbReference>
<dbReference type="CDD" id="cd02513">
    <property type="entry name" value="CMP-NeuAc_Synthase"/>
    <property type="match status" value="1"/>
</dbReference>
<dbReference type="InterPro" id="IPR029044">
    <property type="entry name" value="Nucleotide-diphossugar_trans"/>
</dbReference>
<dbReference type="Pfam" id="PF02348">
    <property type="entry name" value="CTP_transf_3"/>
    <property type="match status" value="1"/>
</dbReference>
<dbReference type="AlphaFoldDB" id="A0A5P5X5L6"/>
<gene>
    <name evidence="1" type="primary">neuA</name>
</gene>
<proteinExistence type="predicted"/>
<dbReference type="PANTHER" id="PTHR21485">
    <property type="entry name" value="HAD SUPERFAMILY MEMBERS CMAS AND KDSC"/>
    <property type="match status" value="1"/>
</dbReference>